<dbReference type="PANTHER" id="PTHR42996">
    <property type="entry name" value="PHOSPHATE-BINDING PROTEIN PSTS"/>
    <property type="match status" value="1"/>
</dbReference>
<dbReference type="PIRSF" id="PIRSF002756">
    <property type="entry name" value="PstS"/>
    <property type="match status" value="1"/>
</dbReference>
<dbReference type="Proteomes" id="UP000247973">
    <property type="component" value="Unassembled WGS sequence"/>
</dbReference>
<reference evidence="9 10" key="1">
    <citation type="submission" date="2018-03" db="EMBL/GenBank/DDBJ databases">
        <title>Genomic Encyclopedia of Archaeal and Bacterial Type Strains, Phase II (KMG-II): from individual species to whole genera.</title>
        <authorList>
            <person name="Goeker M."/>
        </authorList>
    </citation>
    <scope>NUCLEOTIDE SEQUENCE [LARGE SCALE GENOMIC DNA]</scope>
    <source>
        <strain evidence="9 10">DSM 100214</strain>
    </source>
</reference>
<dbReference type="NCBIfam" id="TIGR00975">
    <property type="entry name" value="3a0107s03"/>
    <property type="match status" value="1"/>
</dbReference>
<comment type="caution">
    <text evidence="9">The sequence shown here is derived from an EMBL/GenBank/DDBJ whole genome shotgun (WGS) entry which is preliminary data.</text>
</comment>
<keyword evidence="5 6" id="KW-0592">Phosphate transport</keyword>
<keyword evidence="4 6" id="KW-0813">Transport</keyword>
<evidence type="ECO:0000313" key="9">
    <source>
        <dbReference type="EMBL" id="PXV68096.1"/>
    </source>
</evidence>
<proteinExistence type="inferred from homology"/>
<feature type="chain" id="PRO_5015890238" description="Phosphate-binding protein" evidence="7">
    <location>
        <begin position="19"/>
        <end position="353"/>
    </location>
</feature>
<dbReference type="CDD" id="cd13565">
    <property type="entry name" value="PBP2_PstS"/>
    <property type="match status" value="1"/>
</dbReference>
<evidence type="ECO:0000313" key="10">
    <source>
        <dbReference type="Proteomes" id="UP000247973"/>
    </source>
</evidence>
<protein>
    <recommendedName>
        <fullName evidence="6">Phosphate-binding protein</fullName>
    </recommendedName>
</protein>
<dbReference type="SUPFAM" id="SSF53850">
    <property type="entry name" value="Periplasmic binding protein-like II"/>
    <property type="match status" value="1"/>
</dbReference>
<keyword evidence="7" id="KW-0732">Signal</keyword>
<dbReference type="GO" id="GO:0042301">
    <property type="term" value="F:phosphate ion binding"/>
    <property type="evidence" value="ECO:0007669"/>
    <property type="project" value="InterPro"/>
</dbReference>
<evidence type="ECO:0000256" key="7">
    <source>
        <dbReference type="SAM" id="SignalP"/>
    </source>
</evidence>
<dbReference type="AlphaFoldDB" id="A0A2V3PUN0"/>
<dbReference type="GO" id="GO:0035435">
    <property type="term" value="P:phosphate ion transmembrane transport"/>
    <property type="evidence" value="ECO:0007669"/>
    <property type="project" value="InterPro"/>
</dbReference>
<feature type="signal peptide" evidence="7">
    <location>
        <begin position="1"/>
        <end position="18"/>
    </location>
</feature>
<evidence type="ECO:0000259" key="8">
    <source>
        <dbReference type="Pfam" id="PF12849"/>
    </source>
</evidence>
<dbReference type="OrthoDB" id="9783488at2"/>
<comment type="subunit">
    <text evidence="3">The complex is composed of two ATP-binding proteins (PstB), two transmembrane proteins (PstC and PstA) and a solute-binding protein (PstS).</text>
</comment>
<organism evidence="9 10">
    <name type="scientific">Dysgonomonas alginatilytica</name>
    <dbReference type="NCBI Taxonomy" id="1605892"/>
    <lineage>
        <taxon>Bacteria</taxon>
        <taxon>Pseudomonadati</taxon>
        <taxon>Bacteroidota</taxon>
        <taxon>Bacteroidia</taxon>
        <taxon>Bacteroidales</taxon>
        <taxon>Dysgonomonadaceae</taxon>
        <taxon>Dysgonomonas</taxon>
    </lineage>
</organism>
<dbReference type="PANTHER" id="PTHR42996:SF1">
    <property type="entry name" value="PHOSPHATE-BINDING PROTEIN PSTS"/>
    <property type="match status" value="1"/>
</dbReference>
<evidence type="ECO:0000256" key="6">
    <source>
        <dbReference type="PIRNR" id="PIRNR002756"/>
    </source>
</evidence>
<comment type="function">
    <text evidence="1">Part of the ABC transporter complex PstSACB involved in phosphate import.</text>
</comment>
<dbReference type="EMBL" id="QICL01000002">
    <property type="protein sequence ID" value="PXV68096.1"/>
    <property type="molecule type" value="Genomic_DNA"/>
</dbReference>
<dbReference type="Pfam" id="PF12849">
    <property type="entry name" value="PBP_like_2"/>
    <property type="match status" value="1"/>
</dbReference>
<dbReference type="PROSITE" id="PS51257">
    <property type="entry name" value="PROKAR_LIPOPROTEIN"/>
    <property type="match status" value="1"/>
</dbReference>
<name>A0A2V3PUN0_9BACT</name>
<sequence>MKKLLFILAAAISLTACNSNKGETAKLSGAGATFPAPFYNIVFKKFSEASGNNVTYGAIGSGGGIRSLKDKTVDFGATDVFLSDEELKEMGSDVIHIPTALGAVVLSYNLPGVTDLKLSSEIISDIFRGKITNWNDAKIKAINPNITFPNKEITAVYRSDGSGTTSVFSEYMAKTNEAWKNEIGSGKSLKFPVGVAAKGNPGVAGIISGTEGSIGYIGSEYALALNIASASLQNSSGNFIAANDKSISASAEADLPDDTRQIITNSSNPEAYPISTFTWIIAYKEQNYNKKTEVQAKALVALFDYIISKEGQEIAVKTHYAPLPAKALEKTTAIIKSITFDGKAIEVAQPVAN</sequence>
<dbReference type="GO" id="GO:0043190">
    <property type="term" value="C:ATP-binding cassette (ABC) transporter complex"/>
    <property type="evidence" value="ECO:0007669"/>
    <property type="project" value="InterPro"/>
</dbReference>
<evidence type="ECO:0000256" key="5">
    <source>
        <dbReference type="ARBA" id="ARBA00022592"/>
    </source>
</evidence>
<dbReference type="RefSeq" id="WP_110309385.1">
    <property type="nucleotide sequence ID" value="NZ_QICL01000002.1"/>
</dbReference>
<evidence type="ECO:0000256" key="3">
    <source>
        <dbReference type="ARBA" id="ARBA00011529"/>
    </source>
</evidence>
<evidence type="ECO:0000256" key="4">
    <source>
        <dbReference type="ARBA" id="ARBA00022448"/>
    </source>
</evidence>
<accession>A0A2V3PUN0</accession>
<dbReference type="InterPro" id="IPR024370">
    <property type="entry name" value="PBP_domain"/>
</dbReference>
<keyword evidence="10" id="KW-1185">Reference proteome</keyword>
<gene>
    <name evidence="9" type="ORF">CLV62_102128</name>
</gene>
<dbReference type="Gene3D" id="3.40.190.10">
    <property type="entry name" value="Periplasmic binding protein-like II"/>
    <property type="match status" value="2"/>
</dbReference>
<evidence type="ECO:0000256" key="2">
    <source>
        <dbReference type="ARBA" id="ARBA00008725"/>
    </source>
</evidence>
<dbReference type="InterPro" id="IPR005673">
    <property type="entry name" value="ABC_phos-bd_PstS"/>
</dbReference>
<comment type="similarity">
    <text evidence="2 6">Belongs to the PstS family.</text>
</comment>
<feature type="domain" description="PBP" evidence="8">
    <location>
        <begin position="21"/>
        <end position="310"/>
    </location>
</feature>
<evidence type="ECO:0000256" key="1">
    <source>
        <dbReference type="ARBA" id="ARBA00002841"/>
    </source>
</evidence>
<dbReference type="InterPro" id="IPR050962">
    <property type="entry name" value="Phosphate-bind_PstS"/>
</dbReference>